<comment type="caution">
    <text evidence="1">The sequence shown here is derived from an EMBL/GenBank/DDBJ whole genome shotgun (WGS) entry which is preliminary data.</text>
</comment>
<protein>
    <submittedName>
        <fullName evidence="1">Uncharacterized protein</fullName>
    </submittedName>
</protein>
<reference evidence="1 2" key="1">
    <citation type="submission" date="2019-01" db="EMBL/GenBank/DDBJ databases">
        <title>Coherence of Microcystis species and biogeography revealed through population genomics.</title>
        <authorList>
            <person name="Perez-Carrascal O.M."/>
            <person name="Terrat Y."/>
            <person name="Giani A."/>
            <person name="Fortin N."/>
            <person name="Tromas N."/>
            <person name="Shapiro B.J."/>
        </authorList>
    </citation>
    <scope>NUCLEOTIDE SEQUENCE [LARGE SCALE GENOMIC DNA]</scope>
    <source>
        <strain evidence="1">Mp_MB_F_20051200_S9</strain>
    </source>
</reference>
<proteinExistence type="predicted"/>
<evidence type="ECO:0000313" key="2">
    <source>
        <dbReference type="Proteomes" id="UP000317165"/>
    </source>
</evidence>
<dbReference type="Proteomes" id="UP000317165">
    <property type="component" value="Unassembled WGS sequence"/>
</dbReference>
<dbReference type="AlphaFoldDB" id="A0A552Q8L9"/>
<evidence type="ECO:0000313" key="1">
    <source>
        <dbReference type="EMBL" id="TRV65553.1"/>
    </source>
</evidence>
<dbReference type="EMBL" id="SFAC01000043">
    <property type="protein sequence ID" value="TRV65553.1"/>
    <property type="molecule type" value="Genomic_DNA"/>
</dbReference>
<gene>
    <name evidence="1" type="ORF">EWV53_03500</name>
</gene>
<accession>A0A552Q8L9</accession>
<sequence length="68" mass="7617">MSEENITIVTREQWAKLKGKTDWKKVKGMSEAEIQKNALEDADNPPLPADFFDEVVEVVESTPASLNP</sequence>
<organism evidence="1 2">
    <name type="scientific">Microcystis panniformis Mp_MB_F_20051200_S9</name>
    <dbReference type="NCBI Taxonomy" id="2486223"/>
    <lineage>
        <taxon>Bacteria</taxon>
        <taxon>Bacillati</taxon>
        <taxon>Cyanobacteriota</taxon>
        <taxon>Cyanophyceae</taxon>
        <taxon>Oscillatoriophycideae</taxon>
        <taxon>Chroococcales</taxon>
        <taxon>Microcystaceae</taxon>
        <taxon>Microcystis</taxon>
    </lineage>
</organism>
<name>A0A552Q8L9_9CHRO</name>